<evidence type="ECO:0000313" key="10">
    <source>
        <dbReference type="EMBL" id="RDL35008.1"/>
    </source>
</evidence>
<protein>
    <recommendedName>
        <fullName evidence="12">Protein kinase-like (PK-like)</fullName>
    </recommendedName>
</protein>
<sequence length="599" mass="67479">MAEQPPSGDDPIALLEAINEETGRKQEISIFPGYEIRIGRDDNCDLSIPEVHISKQHCRIYSIIYERVANPQFPPLVYCEDLESSNGTYVNGVRIGTIGGECRGYLLSDGDIIHIRPNWKLSFSQLNETVISRERTELNDLQHFHDRFDVTDRLLGTGQFGSVYLAKEVATSRQMACKIVKLDLAGGQKPAKTKPYSNTGDEWQTQALRAKDGREIVMREVKILSRLKHPHIINLKKAFRSSNTLYLFTELASGGDLFSYLDSHGGVLQDWQSRVISFQIVLAIEYLHSNNIAHRDIKPENILISQTGFGGRVMLTDFGFANSVNEKTGRLMSAVGTEGYVAPEVKAAERSTEGYKMSADLWSLGVLTACLLTGQSLIPREDLSQLTQVDIADRFLGISDSYTREDWSDLSSTAQLYLRRLLVLDPEKRMTAKEALQHPWFRTPSSEASLLQERYHRIIRFWNKSANEGDVIENLPSYTDTTQAEDRSQPKFRRKFHDASSSPYFGLDRHLHKRTSPKRQAILEMLHESGSHFISSQHAHKARVPNAEGLNMPAANIVTVDASDLFGTSSQAEPDRDEVDLIPTGPYHSLDRTSHNNMN</sequence>
<proteinExistence type="inferred from homology"/>
<dbReference type="EMBL" id="NPIC01000006">
    <property type="protein sequence ID" value="RDL35008.1"/>
    <property type="molecule type" value="Genomic_DNA"/>
</dbReference>
<evidence type="ECO:0000256" key="5">
    <source>
        <dbReference type="ARBA" id="ARBA00048679"/>
    </source>
</evidence>
<dbReference type="SMART" id="SM00220">
    <property type="entry name" value="S_TKc"/>
    <property type="match status" value="1"/>
</dbReference>
<dbReference type="InterPro" id="IPR011009">
    <property type="entry name" value="Kinase-like_dom_sf"/>
</dbReference>
<dbReference type="SUPFAM" id="SSF49879">
    <property type="entry name" value="SMAD/FHA domain"/>
    <property type="match status" value="1"/>
</dbReference>
<dbReference type="GO" id="GO:0005524">
    <property type="term" value="F:ATP binding"/>
    <property type="evidence" value="ECO:0007669"/>
    <property type="project" value="UniProtKB-UniRule"/>
</dbReference>
<dbReference type="InterPro" id="IPR000719">
    <property type="entry name" value="Prot_kinase_dom"/>
</dbReference>
<evidence type="ECO:0000256" key="6">
    <source>
        <dbReference type="PROSITE-ProRule" id="PRU10141"/>
    </source>
</evidence>
<evidence type="ECO:0000256" key="1">
    <source>
        <dbReference type="ARBA" id="ARBA00005575"/>
    </source>
</evidence>
<feature type="domain" description="FHA" evidence="8">
    <location>
        <begin position="36"/>
        <end position="95"/>
    </location>
</feature>
<evidence type="ECO:0000256" key="2">
    <source>
        <dbReference type="ARBA" id="ARBA00022741"/>
    </source>
</evidence>
<dbReference type="SUPFAM" id="SSF56112">
    <property type="entry name" value="Protein kinase-like (PK-like)"/>
    <property type="match status" value="1"/>
</dbReference>
<dbReference type="InterPro" id="IPR017441">
    <property type="entry name" value="Protein_kinase_ATP_BS"/>
</dbReference>
<dbReference type="PROSITE" id="PS50011">
    <property type="entry name" value="PROTEIN_KINASE_DOM"/>
    <property type="match status" value="1"/>
</dbReference>
<dbReference type="GO" id="GO:0005737">
    <property type="term" value="C:cytoplasm"/>
    <property type="evidence" value="ECO:0007669"/>
    <property type="project" value="TreeGrafter"/>
</dbReference>
<dbReference type="GO" id="GO:0051598">
    <property type="term" value="P:meiotic recombination checkpoint signaling"/>
    <property type="evidence" value="ECO:0007669"/>
    <property type="project" value="TreeGrafter"/>
</dbReference>
<dbReference type="Proteomes" id="UP000254866">
    <property type="component" value="Unassembled WGS sequence"/>
</dbReference>
<reference evidence="10 11" key="1">
    <citation type="journal article" date="2018" name="IMA Fungus">
        <title>IMA Genome-F 9: Draft genome sequence of Annulohypoxylon stygium, Aspergillus mulundensis, Berkeleyomyces basicola (syn. Thielaviopsis basicola), Ceratocystis smalleyi, two Cercospora beticola strains, Coleophoma cylindrospora, Fusarium fracticaudum, Phialophora cf. hyalina, and Morchella septimelata.</title>
        <authorList>
            <person name="Wingfield B.D."/>
            <person name="Bills G.F."/>
            <person name="Dong Y."/>
            <person name="Huang W."/>
            <person name="Nel W.J."/>
            <person name="Swalarsk-Parry B.S."/>
            <person name="Vaghefi N."/>
            <person name="Wilken P.M."/>
            <person name="An Z."/>
            <person name="de Beer Z.W."/>
            <person name="De Vos L."/>
            <person name="Chen L."/>
            <person name="Duong T.A."/>
            <person name="Gao Y."/>
            <person name="Hammerbacher A."/>
            <person name="Kikkert J.R."/>
            <person name="Li Y."/>
            <person name="Li H."/>
            <person name="Li K."/>
            <person name="Li Q."/>
            <person name="Liu X."/>
            <person name="Ma X."/>
            <person name="Naidoo K."/>
            <person name="Pethybridge S.J."/>
            <person name="Sun J."/>
            <person name="Steenkamp E.T."/>
            <person name="van der Nest M.A."/>
            <person name="van Wyk S."/>
            <person name="Wingfield M.J."/>
            <person name="Xiong C."/>
            <person name="Yue Q."/>
            <person name="Zhang X."/>
        </authorList>
    </citation>
    <scope>NUCLEOTIDE SEQUENCE [LARGE SCALE GENOMIC DNA]</scope>
    <source>
        <strain evidence="10 11">BP 5553</strain>
    </source>
</reference>
<dbReference type="PROSITE" id="PS00107">
    <property type="entry name" value="PROTEIN_KINASE_ATP"/>
    <property type="match status" value="1"/>
</dbReference>
<dbReference type="Gene3D" id="1.10.510.10">
    <property type="entry name" value="Transferase(Phosphotransferase) domain 1"/>
    <property type="match status" value="1"/>
</dbReference>
<dbReference type="Pfam" id="PF00498">
    <property type="entry name" value="FHA"/>
    <property type="match status" value="1"/>
</dbReference>
<evidence type="ECO:0000259" key="8">
    <source>
        <dbReference type="PROSITE" id="PS50006"/>
    </source>
</evidence>
<comment type="catalytic activity">
    <reaction evidence="5">
        <text>L-seryl-[protein] + ATP = O-phospho-L-seryl-[protein] + ADP + H(+)</text>
        <dbReference type="Rhea" id="RHEA:17989"/>
        <dbReference type="Rhea" id="RHEA-COMP:9863"/>
        <dbReference type="Rhea" id="RHEA-COMP:11604"/>
        <dbReference type="ChEBI" id="CHEBI:15378"/>
        <dbReference type="ChEBI" id="CHEBI:29999"/>
        <dbReference type="ChEBI" id="CHEBI:30616"/>
        <dbReference type="ChEBI" id="CHEBI:83421"/>
        <dbReference type="ChEBI" id="CHEBI:456216"/>
        <dbReference type="EC" id="2.7.11.1"/>
    </reaction>
</comment>
<keyword evidence="3 6" id="KW-0067">ATP-binding</keyword>
<dbReference type="Gene3D" id="2.60.200.20">
    <property type="match status" value="1"/>
</dbReference>
<organism evidence="10 11">
    <name type="scientific">Venustampulla echinocandica</name>
    <dbReference type="NCBI Taxonomy" id="2656787"/>
    <lineage>
        <taxon>Eukaryota</taxon>
        <taxon>Fungi</taxon>
        <taxon>Dikarya</taxon>
        <taxon>Ascomycota</taxon>
        <taxon>Pezizomycotina</taxon>
        <taxon>Leotiomycetes</taxon>
        <taxon>Helotiales</taxon>
        <taxon>Pleuroascaceae</taxon>
        <taxon>Venustampulla</taxon>
    </lineage>
</organism>
<dbReference type="PROSITE" id="PS00108">
    <property type="entry name" value="PROTEIN_KINASE_ST"/>
    <property type="match status" value="1"/>
</dbReference>
<dbReference type="GeneID" id="43599788"/>
<name>A0A370TI22_9HELO</name>
<dbReference type="RefSeq" id="XP_031867831.1">
    <property type="nucleotide sequence ID" value="XM_032015562.1"/>
</dbReference>
<gene>
    <name evidence="10" type="ORF">BP5553_06939</name>
</gene>
<feature type="region of interest" description="Disordered" evidence="7">
    <location>
        <begin position="478"/>
        <end position="499"/>
    </location>
</feature>
<dbReference type="InterPro" id="IPR008984">
    <property type="entry name" value="SMAD_FHA_dom_sf"/>
</dbReference>
<evidence type="ECO:0008006" key="12">
    <source>
        <dbReference type="Google" id="ProtNLM"/>
    </source>
</evidence>
<dbReference type="AlphaFoldDB" id="A0A370TI22"/>
<feature type="domain" description="Protein kinase" evidence="9">
    <location>
        <begin position="149"/>
        <end position="441"/>
    </location>
</feature>
<evidence type="ECO:0000313" key="11">
    <source>
        <dbReference type="Proteomes" id="UP000254866"/>
    </source>
</evidence>
<comment type="caution">
    <text evidence="10">The sequence shown here is derived from an EMBL/GenBank/DDBJ whole genome shotgun (WGS) entry which is preliminary data.</text>
</comment>
<keyword evidence="2 6" id="KW-0547">Nucleotide-binding</keyword>
<feature type="compositionally biased region" description="Basic and acidic residues" evidence="7">
    <location>
        <begin position="589"/>
        <end position="599"/>
    </location>
</feature>
<dbReference type="InterPro" id="IPR000253">
    <property type="entry name" value="FHA_dom"/>
</dbReference>
<dbReference type="GO" id="GO:0005634">
    <property type="term" value="C:nucleus"/>
    <property type="evidence" value="ECO:0007669"/>
    <property type="project" value="TreeGrafter"/>
</dbReference>
<evidence type="ECO:0000259" key="9">
    <source>
        <dbReference type="PROSITE" id="PS50011"/>
    </source>
</evidence>
<dbReference type="PANTHER" id="PTHR44167">
    <property type="entry name" value="OVARIAN-SPECIFIC SERINE/THREONINE-PROTEIN KINASE LOK-RELATED"/>
    <property type="match status" value="1"/>
</dbReference>
<dbReference type="PROSITE" id="PS50006">
    <property type="entry name" value="FHA_DOMAIN"/>
    <property type="match status" value="1"/>
</dbReference>
<dbReference type="STRING" id="2656787.A0A370TI22"/>
<evidence type="ECO:0000256" key="3">
    <source>
        <dbReference type="ARBA" id="ARBA00022840"/>
    </source>
</evidence>
<accession>A0A370TI22</accession>
<dbReference type="CDD" id="cd22670">
    <property type="entry name" value="FHA_MEK1-like"/>
    <property type="match status" value="1"/>
</dbReference>
<dbReference type="Pfam" id="PF00069">
    <property type="entry name" value="Pkinase"/>
    <property type="match status" value="1"/>
</dbReference>
<dbReference type="PANTHER" id="PTHR44167:SF29">
    <property type="entry name" value="SERINE_THREONINE PROTEIN KINASE-43"/>
    <property type="match status" value="1"/>
</dbReference>
<evidence type="ECO:0000256" key="4">
    <source>
        <dbReference type="ARBA" id="ARBA00047899"/>
    </source>
</evidence>
<comment type="catalytic activity">
    <reaction evidence="4">
        <text>L-threonyl-[protein] + ATP = O-phospho-L-threonyl-[protein] + ADP + H(+)</text>
        <dbReference type="Rhea" id="RHEA:46608"/>
        <dbReference type="Rhea" id="RHEA-COMP:11060"/>
        <dbReference type="Rhea" id="RHEA-COMP:11605"/>
        <dbReference type="ChEBI" id="CHEBI:15378"/>
        <dbReference type="ChEBI" id="CHEBI:30013"/>
        <dbReference type="ChEBI" id="CHEBI:30616"/>
        <dbReference type="ChEBI" id="CHEBI:61977"/>
        <dbReference type="ChEBI" id="CHEBI:456216"/>
        <dbReference type="EC" id="2.7.11.1"/>
    </reaction>
</comment>
<evidence type="ECO:0000256" key="7">
    <source>
        <dbReference type="SAM" id="MobiDB-lite"/>
    </source>
</evidence>
<dbReference type="GO" id="GO:0004674">
    <property type="term" value="F:protein serine/threonine kinase activity"/>
    <property type="evidence" value="ECO:0007669"/>
    <property type="project" value="UniProtKB-EC"/>
</dbReference>
<feature type="binding site" evidence="6">
    <location>
        <position position="178"/>
    </location>
    <ligand>
        <name>ATP</name>
        <dbReference type="ChEBI" id="CHEBI:30616"/>
    </ligand>
</feature>
<dbReference type="OrthoDB" id="74764at2759"/>
<comment type="similarity">
    <text evidence="1">Belongs to the protein kinase superfamily. CAMK Ser/Thr protein kinase family. CHEK2 subfamily.</text>
</comment>
<keyword evidence="11" id="KW-1185">Reference proteome</keyword>
<feature type="region of interest" description="Disordered" evidence="7">
    <location>
        <begin position="567"/>
        <end position="599"/>
    </location>
</feature>
<dbReference type="SMART" id="SM00240">
    <property type="entry name" value="FHA"/>
    <property type="match status" value="1"/>
</dbReference>
<dbReference type="InterPro" id="IPR008271">
    <property type="entry name" value="Ser/Thr_kinase_AS"/>
</dbReference>